<feature type="transmembrane region" description="Helical" evidence="1">
    <location>
        <begin position="173"/>
        <end position="190"/>
    </location>
</feature>
<sequence>MILVAETILEYFAMLSIMLLILPGLFSWLLSCLSNWLASVITGRLGTNCYLLLASLGIIVHELSHLIMALLFGHHIQHFRLLQLPKNNQVGFVQHSANPRNPWQTFGNLLIGTAPIFGNGIVIYFLTLYLQPNLFNFTLNLDWQFFLWLLLTFSLLLGVGLSSADFHNASQGLWIALLLIFLAALAMKVFKNVSMSILVELLQQEMIIGATAFVLVFLFYLLVKMIISLLP</sequence>
<comment type="caution">
    <text evidence="2">The sequence shown here is derived from an EMBL/GenBank/DDBJ whole genome shotgun (WGS) entry which is preliminary data.</text>
</comment>
<evidence type="ECO:0000313" key="2">
    <source>
        <dbReference type="EMBL" id="EHN58675.1"/>
    </source>
</evidence>
<reference evidence="2 3" key="1">
    <citation type="journal article" date="2012" name="PLoS ONE">
        <title>Functional divergence in the genus oenococcus as predicted by genome sequencing of the newly-described species, Oenococcus kitaharae.</title>
        <authorList>
            <person name="Borneman A.R."/>
            <person name="McCarthy J.M."/>
            <person name="Chambers P.J."/>
            <person name="Bartowsky E.J."/>
        </authorList>
    </citation>
    <scope>NUCLEOTIDE SEQUENCE [LARGE SCALE GENOMIC DNA]</scope>
    <source>
        <strain evidence="3">DSM17330</strain>
    </source>
</reference>
<keyword evidence="3" id="KW-1185">Reference proteome</keyword>
<keyword evidence="1" id="KW-0472">Membrane</keyword>
<keyword evidence="1" id="KW-1133">Transmembrane helix</keyword>
<dbReference type="RefSeq" id="WP_007745106.1">
    <property type="nucleotide sequence ID" value="NZ_KE386622.1"/>
</dbReference>
<dbReference type="HOGENOM" id="CLU_080089_1_0_9"/>
<proteinExistence type="predicted"/>
<feature type="transmembrane region" description="Helical" evidence="1">
    <location>
        <begin position="12"/>
        <end position="30"/>
    </location>
</feature>
<gene>
    <name evidence="2" type="ORF">OKIT_0562</name>
</gene>
<name>G9WHV1_9LACO</name>
<keyword evidence="1" id="KW-0812">Transmembrane</keyword>
<evidence type="ECO:0000313" key="3">
    <source>
        <dbReference type="Proteomes" id="UP000004959"/>
    </source>
</evidence>
<protein>
    <submittedName>
        <fullName evidence="2">Uncharacterized protein</fullName>
    </submittedName>
</protein>
<evidence type="ECO:0000256" key="1">
    <source>
        <dbReference type="SAM" id="Phobius"/>
    </source>
</evidence>
<dbReference type="PATRIC" id="fig|1045004.4.peg.561"/>
<dbReference type="STRING" id="336988.NT96_05905"/>
<dbReference type="Proteomes" id="UP000004959">
    <property type="component" value="Chromosome"/>
</dbReference>
<dbReference type="eggNOG" id="ENOG5031PIN">
    <property type="taxonomic scope" value="Bacteria"/>
</dbReference>
<organism evidence="2 3">
    <name type="scientific">Oenococcus kitaharae DSM 17330</name>
    <dbReference type="NCBI Taxonomy" id="1045004"/>
    <lineage>
        <taxon>Bacteria</taxon>
        <taxon>Bacillati</taxon>
        <taxon>Bacillota</taxon>
        <taxon>Bacilli</taxon>
        <taxon>Lactobacillales</taxon>
        <taxon>Lactobacillaceae</taxon>
        <taxon>Oenococcus</taxon>
    </lineage>
</organism>
<dbReference type="EMBL" id="AFVZ01000001">
    <property type="protein sequence ID" value="EHN58675.1"/>
    <property type="molecule type" value="Genomic_DNA"/>
</dbReference>
<accession>G9WHV1</accession>
<feature type="transmembrane region" description="Helical" evidence="1">
    <location>
        <begin position="143"/>
        <end position="161"/>
    </location>
</feature>
<feature type="transmembrane region" description="Helical" evidence="1">
    <location>
        <begin position="109"/>
        <end position="131"/>
    </location>
</feature>
<feature type="transmembrane region" description="Helical" evidence="1">
    <location>
        <begin position="50"/>
        <end position="72"/>
    </location>
</feature>
<feature type="transmembrane region" description="Helical" evidence="1">
    <location>
        <begin position="202"/>
        <end position="223"/>
    </location>
</feature>
<dbReference type="AlphaFoldDB" id="G9WHV1"/>